<evidence type="ECO:0000259" key="4">
    <source>
        <dbReference type="PROSITE" id="PS50043"/>
    </source>
</evidence>
<protein>
    <submittedName>
        <fullName evidence="5">LuxR C-terminal-related transcriptional regulator</fullName>
    </submittedName>
</protein>
<sequence length="67" mass="7210">GPRLGLTRRETEVLRLVAEGRSNREIAEALFISAKTASVHVSNILAKLGVSGRGEAAATAHRLRLFD</sequence>
<accession>A0ABW2XIE6</accession>
<dbReference type="InterPro" id="IPR000792">
    <property type="entry name" value="Tscrpt_reg_LuxR_C"/>
</dbReference>
<dbReference type="InterPro" id="IPR016032">
    <property type="entry name" value="Sig_transdc_resp-reg_C-effctor"/>
</dbReference>
<dbReference type="PROSITE" id="PS50043">
    <property type="entry name" value="HTH_LUXR_2"/>
    <property type="match status" value="1"/>
</dbReference>
<evidence type="ECO:0000256" key="1">
    <source>
        <dbReference type="ARBA" id="ARBA00023015"/>
    </source>
</evidence>
<dbReference type="CDD" id="cd06170">
    <property type="entry name" value="LuxR_C_like"/>
    <property type="match status" value="1"/>
</dbReference>
<keyword evidence="6" id="KW-1185">Reference proteome</keyword>
<keyword evidence="2" id="KW-0238">DNA-binding</keyword>
<evidence type="ECO:0000256" key="2">
    <source>
        <dbReference type="ARBA" id="ARBA00023125"/>
    </source>
</evidence>
<dbReference type="EMBL" id="JBHTGP010000008">
    <property type="protein sequence ID" value="MFD0686267.1"/>
    <property type="molecule type" value="Genomic_DNA"/>
</dbReference>
<organism evidence="5 6">
    <name type="scientific">Actinomadura fibrosa</name>
    <dbReference type="NCBI Taxonomy" id="111802"/>
    <lineage>
        <taxon>Bacteria</taxon>
        <taxon>Bacillati</taxon>
        <taxon>Actinomycetota</taxon>
        <taxon>Actinomycetes</taxon>
        <taxon>Streptosporangiales</taxon>
        <taxon>Thermomonosporaceae</taxon>
        <taxon>Actinomadura</taxon>
    </lineage>
</organism>
<dbReference type="PRINTS" id="PR00038">
    <property type="entry name" value="HTHLUXR"/>
</dbReference>
<dbReference type="Pfam" id="PF00196">
    <property type="entry name" value="GerE"/>
    <property type="match status" value="1"/>
</dbReference>
<dbReference type="PANTHER" id="PTHR44688:SF16">
    <property type="entry name" value="DNA-BINDING TRANSCRIPTIONAL ACTIVATOR DEVR_DOSR"/>
    <property type="match status" value="1"/>
</dbReference>
<dbReference type="SUPFAM" id="SSF46894">
    <property type="entry name" value="C-terminal effector domain of the bipartite response regulators"/>
    <property type="match status" value="1"/>
</dbReference>
<comment type="caution">
    <text evidence="5">The sequence shown here is derived from an EMBL/GenBank/DDBJ whole genome shotgun (WGS) entry which is preliminary data.</text>
</comment>
<proteinExistence type="predicted"/>
<name>A0ABW2XIE6_9ACTN</name>
<evidence type="ECO:0000313" key="5">
    <source>
        <dbReference type="EMBL" id="MFD0686267.1"/>
    </source>
</evidence>
<evidence type="ECO:0000313" key="6">
    <source>
        <dbReference type="Proteomes" id="UP001597063"/>
    </source>
</evidence>
<feature type="domain" description="HTH luxR-type" evidence="4">
    <location>
        <begin position="1"/>
        <end position="64"/>
    </location>
</feature>
<dbReference type="SMART" id="SM00421">
    <property type="entry name" value="HTH_LUXR"/>
    <property type="match status" value="1"/>
</dbReference>
<evidence type="ECO:0000256" key="3">
    <source>
        <dbReference type="ARBA" id="ARBA00023163"/>
    </source>
</evidence>
<dbReference type="InterPro" id="IPR036388">
    <property type="entry name" value="WH-like_DNA-bd_sf"/>
</dbReference>
<dbReference type="PANTHER" id="PTHR44688">
    <property type="entry name" value="DNA-BINDING TRANSCRIPTIONAL ACTIVATOR DEVR_DOSR"/>
    <property type="match status" value="1"/>
</dbReference>
<reference evidence="6" key="1">
    <citation type="journal article" date="2019" name="Int. J. Syst. Evol. Microbiol.">
        <title>The Global Catalogue of Microorganisms (GCM) 10K type strain sequencing project: providing services to taxonomists for standard genome sequencing and annotation.</title>
        <authorList>
            <consortium name="The Broad Institute Genomics Platform"/>
            <consortium name="The Broad Institute Genome Sequencing Center for Infectious Disease"/>
            <person name="Wu L."/>
            <person name="Ma J."/>
        </authorList>
    </citation>
    <scope>NUCLEOTIDE SEQUENCE [LARGE SCALE GENOMIC DNA]</scope>
    <source>
        <strain evidence="6">JCM 9371</strain>
    </source>
</reference>
<keyword evidence="1" id="KW-0805">Transcription regulation</keyword>
<dbReference type="RefSeq" id="WP_378322998.1">
    <property type="nucleotide sequence ID" value="NZ_JBHTGP010000008.1"/>
</dbReference>
<feature type="non-terminal residue" evidence="5">
    <location>
        <position position="1"/>
    </location>
</feature>
<keyword evidence="3" id="KW-0804">Transcription</keyword>
<gene>
    <name evidence="5" type="ORF">ACFQZM_17340</name>
</gene>
<dbReference type="Proteomes" id="UP001597063">
    <property type="component" value="Unassembled WGS sequence"/>
</dbReference>
<dbReference type="Gene3D" id="1.10.10.10">
    <property type="entry name" value="Winged helix-like DNA-binding domain superfamily/Winged helix DNA-binding domain"/>
    <property type="match status" value="1"/>
</dbReference>